<comment type="catalytic activity">
    <reaction evidence="12">
        <text>(S)-dihydroorotate + NAD(+) = orotate + NADH + H(+)</text>
        <dbReference type="Rhea" id="RHEA:13513"/>
        <dbReference type="ChEBI" id="CHEBI:15378"/>
        <dbReference type="ChEBI" id="CHEBI:30839"/>
        <dbReference type="ChEBI" id="CHEBI:30864"/>
        <dbReference type="ChEBI" id="CHEBI:57540"/>
        <dbReference type="ChEBI" id="CHEBI:57945"/>
        <dbReference type="EC" id="1.3.1.14"/>
    </reaction>
</comment>
<evidence type="ECO:0000256" key="2">
    <source>
        <dbReference type="ARBA" id="ARBA00004715"/>
    </source>
</evidence>
<dbReference type="GO" id="GO:0005737">
    <property type="term" value="C:cytoplasm"/>
    <property type="evidence" value="ECO:0007669"/>
    <property type="project" value="InterPro"/>
</dbReference>
<gene>
    <name evidence="14" type="ORF">AKJ44_00185</name>
</gene>
<evidence type="ECO:0000256" key="3">
    <source>
        <dbReference type="ARBA" id="ARBA00010804"/>
    </source>
</evidence>
<evidence type="ECO:0000256" key="9">
    <source>
        <dbReference type="ARBA" id="ARBA00030119"/>
    </source>
</evidence>
<dbReference type="EMBL" id="LHXY01000001">
    <property type="protein sequence ID" value="KXB02533.1"/>
    <property type="molecule type" value="Genomic_DNA"/>
</dbReference>
<evidence type="ECO:0000256" key="11">
    <source>
        <dbReference type="ARBA" id="ARBA00032722"/>
    </source>
</evidence>
<comment type="caution">
    <text evidence="14">The sequence shown here is derived from an EMBL/GenBank/DDBJ whole genome shotgun (WGS) entry which is preliminary data.</text>
</comment>
<evidence type="ECO:0000259" key="13">
    <source>
        <dbReference type="PROSITE" id="PS51379"/>
    </source>
</evidence>
<dbReference type="PROSITE" id="PS51379">
    <property type="entry name" value="4FE4S_FER_2"/>
    <property type="match status" value="2"/>
</dbReference>
<reference evidence="14 15" key="1">
    <citation type="journal article" date="2016" name="Sci. Rep.">
        <title>Metabolic traits of an uncultured archaeal lineage -MSBL1- from brine pools of the Red Sea.</title>
        <authorList>
            <person name="Mwirichia R."/>
            <person name="Alam I."/>
            <person name="Rashid M."/>
            <person name="Vinu M."/>
            <person name="Ba-Alawi W."/>
            <person name="Anthony Kamau A."/>
            <person name="Kamanda Ngugi D."/>
            <person name="Goker M."/>
            <person name="Klenk H.P."/>
            <person name="Bajic V."/>
            <person name="Stingl U."/>
        </authorList>
    </citation>
    <scope>NUCLEOTIDE SEQUENCE [LARGE SCALE GENOMIC DNA]</scope>
    <source>
        <strain evidence="14">SCGC-AAA261F17</strain>
    </source>
</reference>
<dbReference type="Gene3D" id="3.30.70.20">
    <property type="match status" value="1"/>
</dbReference>
<sequence length="362" mass="37836">MVDLSVNLCGLELRNPILPAAGPTSRDGDTLLTAANNGAGGLVSKTVSLEPAEVPRPNMAKVKNGLLNCETWSEIPLKKWLSEEYPKAKKSGLSLIASIGYTAEEIGEIAPQVMEAGADALELSTHYLGHDPSPVVESVKAAKSKVDAPVLVKLSPHVLDITEFASAAEEAGADGIVAINTVGPCLSIDVNTGHPVLGSENGYGWLSGPAIKPLALRCVADIARTVDIPVVGVGGISKERDVVEFLMAGATAVELCTAAITRGPKIYGLIADGLSKFMRSKKYNSVADFQGEALKHMPEEPLRTKSKPPEILTSRCTGCGLCAKHCTFGAVKIVGGKAKIDPTKCTGCGLCVSVCPPRALRF</sequence>
<dbReference type="GO" id="GO:0006212">
    <property type="term" value="P:uracil catabolic process"/>
    <property type="evidence" value="ECO:0007669"/>
    <property type="project" value="TreeGrafter"/>
</dbReference>
<dbReference type="PROSITE" id="PS00198">
    <property type="entry name" value="4FE4S_FER_1"/>
    <property type="match status" value="1"/>
</dbReference>
<organism evidence="14 15">
    <name type="scientific">candidate division MSBL1 archaeon SCGC-AAA261F17</name>
    <dbReference type="NCBI Taxonomy" id="1698274"/>
    <lineage>
        <taxon>Archaea</taxon>
        <taxon>Methanobacteriati</taxon>
        <taxon>Methanobacteriota</taxon>
        <taxon>candidate division MSBL1</taxon>
    </lineage>
</organism>
<protein>
    <recommendedName>
        <fullName evidence="6">Dihydroorotate dehydrogenase B (NAD(+)), catalytic subunit</fullName>
        <ecNumber evidence="5">1.3.1.14</ecNumber>
    </recommendedName>
    <alternativeName>
        <fullName evidence="8">Dihydroorotate oxidase B</fullName>
    </alternativeName>
    <alternativeName>
        <fullName evidence="11">Dihydrothymine dehydrogenase</fullName>
    </alternativeName>
    <alternativeName>
        <fullName evidence="9">Dihydrouracil dehydrogenase</fullName>
    </alternativeName>
    <alternativeName>
        <fullName evidence="10">Orotate reductase (NADH)</fullName>
    </alternativeName>
</protein>
<dbReference type="GO" id="GO:0002058">
    <property type="term" value="F:uracil binding"/>
    <property type="evidence" value="ECO:0007669"/>
    <property type="project" value="TreeGrafter"/>
</dbReference>
<keyword evidence="15" id="KW-1185">Reference proteome</keyword>
<dbReference type="GO" id="GO:0050661">
    <property type="term" value="F:NADP binding"/>
    <property type="evidence" value="ECO:0007669"/>
    <property type="project" value="TreeGrafter"/>
</dbReference>
<dbReference type="Pfam" id="PF01180">
    <property type="entry name" value="DHO_dh"/>
    <property type="match status" value="1"/>
</dbReference>
<evidence type="ECO:0000256" key="12">
    <source>
        <dbReference type="ARBA" id="ARBA00048996"/>
    </source>
</evidence>
<evidence type="ECO:0000256" key="6">
    <source>
        <dbReference type="ARBA" id="ARBA00018101"/>
    </source>
</evidence>
<evidence type="ECO:0000256" key="4">
    <source>
        <dbReference type="ARBA" id="ARBA00011669"/>
    </source>
</evidence>
<dbReference type="InterPro" id="IPR017896">
    <property type="entry name" value="4Fe4S_Fe-S-bd"/>
</dbReference>
<dbReference type="SUPFAM" id="SSF51395">
    <property type="entry name" value="FMN-linked oxidoreductases"/>
    <property type="match status" value="1"/>
</dbReference>
<evidence type="ECO:0000256" key="8">
    <source>
        <dbReference type="ARBA" id="ARBA00029718"/>
    </source>
</evidence>
<dbReference type="InterPro" id="IPR013785">
    <property type="entry name" value="Aldolase_TIM"/>
</dbReference>
<evidence type="ECO:0000256" key="1">
    <source>
        <dbReference type="ARBA" id="ARBA00003616"/>
    </source>
</evidence>
<dbReference type="GO" id="GO:0006210">
    <property type="term" value="P:thymine catabolic process"/>
    <property type="evidence" value="ECO:0007669"/>
    <property type="project" value="TreeGrafter"/>
</dbReference>
<evidence type="ECO:0000313" key="15">
    <source>
        <dbReference type="Proteomes" id="UP000070035"/>
    </source>
</evidence>
<comment type="subunit">
    <text evidence="4">Heterotetramer of 2 PyrK and 2 PyrD type B subunits.</text>
</comment>
<dbReference type="Proteomes" id="UP000070035">
    <property type="component" value="Unassembled WGS sequence"/>
</dbReference>
<feature type="domain" description="4Fe-4S ferredoxin-type" evidence="13">
    <location>
        <begin position="307"/>
        <end position="335"/>
    </location>
</feature>
<dbReference type="InterPro" id="IPR017900">
    <property type="entry name" value="4Fe4S_Fe_S_CS"/>
</dbReference>
<proteinExistence type="inferred from homology"/>
<dbReference type="Pfam" id="PF14697">
    <property type="entry name" value="Fer4_21"/>
    <property type="match status" value="1"/>
</dbReference>
<dbReference type="SUPFAM" id="SSF54862">
    <property type="entry name" value="4Fe-4S ferredoxins"/>
    <property type="match status" value="1"/>
</dbReference>
<feature type="domain" description="4Fe-4S ferredoxin-type" evidence="13">
    <location>
        <begin position="336"/>
        <end position="362"/>
    </location>
</feature>
<dbReference type="Gene3D" id="2.30.26.10">
    <property type="entry name" value="Dihydroorotate Dehydrogenase A, chain A, domain 2"/>
    <property type="match status" value="1"/>
</dbReference>
<dbReference type="InterPro" id="IPR005720">
    <property type="entry name" value="Dihydroorotate_DH_cat"/>
</dbReference>
<evidence type="ECO:0000256" key="7">
    <source>
        <dbReference type="ARBA" id="ARBA00023002"/>
    </source>
</evidence>
<evidence type="ECO:0000313" key="14">
    <source>
        <dbReference type="EMBL" id="KXB02533.1"/>
    </source>
</evidence>
<evidence type="ECO:0000256" key="10">
    <source>
        <dbReference type="ARBA" id="ARBA00032046"/>
    </source>
</evidence>
<comment type="function">
    <text evidence="1">Catalyzes the conversion of dihydroorotate to orotate with NAD(+) as electron acceptor.</text>
</comment>
<dbReference type="GO" id="GO:0004589">
    <property type="term" value="F:dihydroorotate dehydrogenase (NAD+) activity"/>
    <property type="evidence" value="ECO:0007669"/>
    <property type="project" value="UniProtKB-EC"/>
</dbReference>
<dbReference type="Gene3D" id="3.20.20.70">
    <property type="entry name" value="Aldolase class I"/>
    <property type="match status" value="1"/>
</dbReference>
<dbReference type="AlphaFoldDB" id="A0A133V7X2"/>
<name>A0A133V7X2_9EURY</name>
<comment type="similarity">
    <text evidence="3">Belongs to the dihydropyrimidine dehydrogenase family.</text>
</comment>
<dbReference type="PANTHER" id="PTHR43073:SF2">
    <property type="entry name" value="DIHYDROPYRIMIDINE DEHYDROGENASE [NADP(+)]"/>
    <property type="match status" value="1"/>
</dbReference>
<dbReference type="PANTHER" id="PTHR43073">
    <property type="entry name" value="DIHYDROPYRIMIDINE DEHYDROGENASE [NADP(+)]"/>
    <property type="match status" value="1"/>
</dbReference>
<comment type="pathway">
    <text evidence="2">Pyrimidine metabolism; UMP biosynthesis via de novo pathway; orotate from (S)-dihydroorotate (NAD(+) route): step 1/1.</text>
</comment>
<dbReference type="InterPro" id="IPR023359">
    <property type="entry name" value="Dihydro_DH_chainA_dom2"/>
</dbReference>
<accession>A0A133V7X2</accession>
<evidence type="ECO:0000256" key="5">
    <source>
        <dbReference type="ARBA" id="ARBA00012061"/>
    </source>
</evidence>
<dbReference type="EC" id="1.3.1.14" evidence="5"/>
<keyword evidence="7" id="KW-0560">Oxidoreductase</keyword>